<dbReference type="Proteomes" id="UP000075809">
    <property type="component" value="Unassembled WGS sequence"/>
</dbReference>
<accession>A0A151WND5</accession>
<keyword evidence="2" id="KW-1185">Reference proteome</keyword>
<protein>
    <submittedName>
        <fullName evidence="1">Uncharacterized protein</fullName>
    </submittedName>
</protein>
<proteinExistence type="predicted"/>
<dbReference type="AlphaFoldDB" id="A0A151WND5"/>
<name>A0A151WND5_9HYME</name>
<sequence length="62" mass="7136">MAYLTGKILGLVISAIKNLRELKGCTTREILHYITSVYKIPVAVARRQVYINISRFCNMIDY</sequence>
<dbReference type="EMBL" id="KQ982907">
    <property type="protein sequence ID" value="KYQ49389.1"/>
    <property type="molecule type" value="Genomic_DNA"/>
</dbReference>
<organism evidence="1 2">
    <name type="scientific">Mycetomoellerius zeteki</name>
    <dbReference type="NCBI Taxonomy" id="64791"/>
    <lineage>
        <taxon>Eukaryota</taxon>
        <taxon>Metazoa</taxon>
        <taxon>Ecdysozoa</taxon>
        <taxon>Arthropoda</taxon>
        <taxon>Hexapoda</taxon>
        <taxon>Insecta</taxon>
        <taxon>Pterygota</taxon>
        <taxon>Neoptera</taxon>
        <taxon>Endopterygota</taxon>
        <taxon>Hymenoptera</taxon>
        <taxon>Apocrita</taxon>
        <taxon>Aculeata</taxon>
        <taxon>Formicoidea</taxon>
        <taxon>Formicidae</taxon>
        <taxon>Myrmicinae</taxon>
        <taxon>Mycetomoellerius</taxon>
    </lineage>
</organism>
<reference evidence="1 2" key="1">
    <citation type="submission" date="2015-09" db="EMBL/GenBank/DDBJ databases">
        <title>Trachymyrmex zeteki WGS genome.</title>
        <authorList>
            <person name="Nygaard S."/>
            <person name="Hu H."/>
            <person name="Boomsma J."/>
            <person name="Zhang G."/>
        </authorList>
    </citation>
    <scope>NUCLEOTIDE SEQUENCE [LARGE SCALE GENOMIC DNA]</scope>
    <source>
        <strain evidence="1">Tzet28-1</strain>
        <tissue evidence="1">Whole body</tissue>
    </source>
</reference>
<gene>
    <name evidence="1" type="ORF">ALC60_11494</name>
</gene>
<evidence type="ECO:0000313" key="1">
    <source>
        <dbReference type="EMBL" id="KYQ49389.1"/>
    </source>
</evidence>
<evidence type="ECO:0000313" key="2">
    <source>
        <dbReference type="Proteomes" id="UP000075809"/>
    </source>
</evidence>